<organism evidence="7 8">
    <name type="scientific">Tribonema minus</name>
    <dbReference type="NCBI Taxonomy" id="303371"/>
    <lineage>
        <taxon>Eukaryota</taxon>
        <taxon>Sar</taxon>
        <taxon>Stramenopiles</taxon>
        <taxon>Ochrophyta</taxon>
        <taxon>PX clade</taxon>
        <taxon>Xanthophyceae</taxon>
        <taxon>Tribonematales</taxon>
        <taxon>Tribonemataceae</taxon>
        <taxon>Tribonema</taxon>
    </lineage>
</organism>
<sequence>MQIFVKTLARDSLVLDVAPTSTVGDVMAMVEDREFLPAALQRLSCGSTQLASTTTLEAAGIEEADTLTLLLSVNGGMRAKWRKKRMRRLRRKRRKMRQRAR</sequence>
<comment type="caution">
    <text evidence="7">The sequence shown here is derived from an EMBL/GenBank/DDBJ whole genome shotgun (WGS) entry which is preliminary data.</text>
</comment>
<comment type="subunit">
    <text evidence="4">Component of the large ribosomal subunit.</text>
</comment>
<dbReference type="GO" id="GO:0006412">
    <property type="term" value="P:translation"/>
    <property type="evidence" value="ECO:0007669"/>
    <property type="project" value="InterPro"/>
</dbReference>
<keyword evidence="8" id="KW-1185">Reference proteome</keyword>
<comment type="similarity">
    <text evidence="3 4">Belongs to the eukaryotic ribosomal protein eS32 family.</text>
</comment>
<name>A0A836CFJ6_9STRA</name>
<accession>A0A836CFJ6</accession>
<evidence type="ECO:0000256" key="3">
    <source>
        <dbReference type="ARBA" id="ARBA00043969"/>
    </source>
</evidence>
<feature type="domain" description="Ubiquitin-like" evidence="6">
    <location>
        <begin position="1"/>
        <end position="76"/>
    </location>
</feature>
<dbReference type="GO" id="GO:0003735">
    <property type="term" value="F:structural constituent of ribosome"/>
    <property type="evidence" value="ECO:0007669"/>
    <property type="project" value="UniProtKB-UniRule"/>
</dbReference>
<evidence type="ECO:0000313" key="8">
    <source>
        <dbReference type="Proteomes" id="UP000664859"/>
    </source>
</evidence>
<evidence type="ECO:0000256" key="5">
    <source>
        <dbReference type="SAM" id="MobiDB-lite"/>
    </source>
</evidence>
<evidence type="ECO:0000256" key="2">
    <source>
        <dbReference type="ARBA" id="ARBA00023274"/>
    </source>
</evidence>
<reference evidence="7" key="1">
    <citation type="submission" date="2021-02" db="EMBL/GenBank/DDBJ databases">
        <title>First Annotated Genome of the Yellow-green Alga Tribonema minus.</title>
        <authorList>
            <person name="Mahan K.M."/>
        </authorList>
    </citation>
    <scope>NUCLEOTIDE SEQUENCE</scope>
    <source>
        <strain evidence="7">UTEX B ZZ1240</strain>
    </source>
</reference>
<evidence type="ECO:0000313" key="7">
    <source>
        <dbReference type="EMBL" id="KAG5183729.1"/>
    </source>
</evidence>
<dbReference type="InterPro" id="IPR000626">
    <property type="entry name" value="Ubiquitin-like_dom"/>
</dbReference>
<protein>
    <recommendedName>
        <fullName evidence="4">60S ribosomal protein L41</fullName>
    </recommendedName>
</protein>
<dbReference type="Gene3D" id="3.10.20.90">
    <property type="entry name" value="Phosphatidylinositol 3-kinase Catalytic Subunit, Chain A, domain 1"/>
    <property type="match status" value="1"/>
</dbReference>
<dbReference type="Pfam" id="PF05162">
    <property type="entry name" value="Ribosomal_L41"/>
    <property type="match status" value="1"/>
</dbReference>
<dbReference type="SMART" id="SM00213">
    <property type="entry name" value="UBQ"/>
    <property type="match status" value="1"/>
</dbReference>
<dbReference type="GO" id="GO:1990904">
    <property type="term" value="C:ribonucleoprotein complex"/>
    <property type="evidence" value="ECO:0007669"/>
    <property type="project" value="UniProtKB-KW"/>
</dbReference>
<evidence type="ECO:0000259" key="6">
    <source>
        <dbReference type="PROSITE" id="PS50053"/>
    </source>
</evidence>
<dbReference type="PANTHER" id="PTHR10666">
    <property type="entry name" value="UBIQUITIN"/>
    <property type="match status" value="1"/>
</dbReference>
<dbReference type="AlphaFoldDB" id="A0A836CFJ6"/>
<keyword evidence="1 4" id="KW-0689">Ribosomal protein</keyword>
<dbReference type="InterPro" id="IPR050158">
    <property type="entry name" value="Ubiquitin_ubiquitin-like"/>
</dbReference>
<dbReference type="Pfam" id="PF00240">
    <property type="entry name" value="ubiquitin"/>
    <property type="match status" value="1"/>
</dbReference>
<gene>
    <name evidence="7" type="ORF">JKP88DRAFT_220157</name>
</gene>
<keyword evidence="2 4" id="KW-0687">Ribonucleoprotein</keyword>
<dbReference type="OrthoDB" id="428577at2759"/>
<feature type="region of interest" description="Disordered" evidence="5">
    <location>
        <begin position="82"/>
        <end position="101"/>
    </location>
</feature>
<evidence type="ECO:0000256" key="4">
    <source>
        <dbReference type="RuleBase" id="RU368055"/>
    </source>
</evidence>
<evidence type="ECO:0000256" key="1">
    <source>
        <dbReference type="ARBA" id="ARBA00022980"/>
    </source>
</evidence>
<dbReference type="EMBL" id="JAFCMP010000190">
    <property type="protein sequence ID" value="KAG5183729.1"/>
    <property type="molecule type" value="Genomic_DNA"/>
</dbReference>
<dbReference type="InterPro" id="IPR007836">
    <property type="entry name" value="Ribosomal_eS32"/>
</dbReference>
<proteinExistence type="inferred from homology"/>
<dbReference type="SUPFAM" id="SSF54236">
    <property type="entry name" value="Ubiquitin-like"/>
    <property type="match status" value="1"/>
</dbReference>
<dbReference type="GO" id="GO:0005840">
    <property type="term" value="C:ribosome"/>
    <property type="evidence" value="ECO:0007669"/>
    <property type="project" value="UniProtKB-KW"/>
</dbReference>
<dbReference type="Proteomes" id="UP000664859">
    <property type="component" value="Unassembled WGS sequence"/>
</dbReference>
<dbReference type="InterPro" id="IPR029071">
    <property type="entry name" value="Ubiquitin-like_domsf"/>
</dbReference>
<dbReference type="PROSITE" id="PS50053">
    <property type="entry name" value="UBIQUITIN_2"/>
    <property type="match status" value="1"/>
</dbReference>